<reference evidence="2 3" key="1">
    <citation type="journal article" date="2012" name="PLoS ONE">
        <title>The purine-utilizing bacterium Clostridium acidurici 9a: a genome-guided metabolic reconsideration.</title>
        <authorList>
            <person name="Hartwich K."/>
            <person name="Poehlein A."/>
            <person name="Daniel R."/>
        </authorList>
    </citation>
    <scope>NUCLEOTIDE SEQUENCE [LARGE SCALE GENOMIC DNA]</scope>
    <source>
        <strain evidence="3">ATCC 7906 / DSM 604 / BCRC 14475 / CIP 104303 / KCTC 5404 / NCIMB 10678 / 9a</strain>
    </source>
</reference>
<name>K0B108_GOTA9</name>
<evidence type="ECO:0000256" key="1">
    <source>
        <dbReference type="SAM" id="Phobius"/>
    </source>
</evidence>
<proteinExistence type="predicted"/>
<sequence>MFKDPRVIIPAISLILAIAIIVSPIFKRVLNIYSLTAYYYLILSVTLYITIDVYINYKEIHNLAIFLSIVGVYYVIFLLKSQKYIDLINDKLNKQLILKKPHISLEWMKEATKLVLTSTHNILILTITIFAIYAYSNFLIRFISNIFFYGKNDIKIDLKFIGLITVYSMALMLKPYSSHLHNKRASEIQKQSNGIKIFLYKLAKYLKYQDDDGKIDSLKKIYINNCLMDIDINQKLASFFIDIEGEEEKSYIDCVKDFLLYIVLELKDENLFNKYVSLFQKHHIVDDSLIEDINNKILLNKDKLKPEQYPIGVSVMNNILRVKNFFIK</sequence>
<feature type="transmembrane region" description="Helical" evidence="1">
    <location>
        <begin position="6"/>
        <end position="26"/>
    </location>
</feature>
<evidence type="ECO:0000313" key="2">
    <source>
        <dbReference type="EMBL" id="AFS79199.1"/>
    </source>
</evidence>
<organism evidence="2 3">
    <name type="scientific">Gottschalkia acidurici (strain ATCC 7906 / DSM 604 / BCRC 14475 / CIP 104303 / KCTC 5404 / NCIMB 10678 / 9a)</name>
    <name type="common">Clostridium acidurici</name>
    <dbReference type="NCBI Taxonomy" id="1128398"/>
    <lineage>
        <taxon>Bacteria</taxon>
        <taxon>Bacillati</taxon>
        <taxon>Bacillota</taxon>
        <taxon>Tissierellia</taxon>
        <taxon>Tissierellales</taxon>
        <taxon>Gottschalkiaceae</taxon>
        <taxon>Gottschalkia</taxon>
    </lineage>
</organism>
<keyword evidence="1" id="KW-1133">Transmembrane helix</keyword>
<dbReference type="AlphaFoldDB" id="K0B108"/>
<dbReference type="HOGENOM" id="CLU_846485_0_0_9"/>
<protein>
    <submittedName>
        <fullName evidence="2">Uncharacterized protein</fullName>
    </submittedName>
</protein>
<gene>
    <name evidence="2" type="ordered locus">Curi_c21960</name>
</gene>
<accession>K0B108</accession>
<dbReference type="Proteomes" id="UP000006094">
    <property type="component" value="Chromosome"/>
</dbReference>
<dbReference type="KEGG" id="cad:Curi_c21960"/>
<feature type="transmembrane region" description="Helical" evidence="1">
    <location>
        <begin position="63"/>
        <end position="79"/>
    </location>
</feature>
<feature type="transmembrane region" description="Helical" evidence="1">
    <location>
        <begin position="38"/>
        <end position="57"/>
    </location>
</feature>
<keyword evidence="1" id="KW-0812">Transmembrane</keyword>
<dbReference type="EMBL" id="CP003326">
    <property type="protein sequence ID" value="AFS79199.1"/>
    <property type="molecule type" value="Genomic_DNA"/>
</dbReference>
<keyword evidence="1" id="KW-0472">Membrane</keyword>
<feature type="transmembrane region" description="Helical" evidence="1">
    <location>
        <begin position="156"/>
        <end position="173"/>
    </location>
</feature>
<evidence type="ECO:0000313" key="3">
    <source>
        <dbReference type="Proteomes" id="UP000006094"/>
    </source>
</evidence>
<keyword evidence="3" id="KW-1185">Reference proteome</keyword>
<feature type="transmembrane region" description="Helical" evidence="1">
    <location>
        <begin position="114"/>
        <end position="136"/>
    </location>
</feature>